<comment type="caution">
    <text evidence="1">The sequence shown here is derived from an EMBL/GenBank/DDBJ whole genome shotgun (WGS) entry which is preliminary data.</text>
</comment>
<evidence type="ECO:0000313" key="2">
    <source>
        <dbReference type="Proteomes" id="UP000390335"/>
    </source>
</evidence>
<name>A0ABQ0Z3V7_9HYPH</name>
<gene>
    <name evidence="1" type="ORF">RsS93_26030</name>
</gene>
<reference evidence="1 2" key="1">
    <citation type="journal article" date="2020" name="Genome Biol. Evol.">
        <title>Rhizobium dioscoreae sp. nov., a plant growth-promoting bacterium isolated from yam (Dioscorea species).</title>
        <authorList>
            <person name="Ouyabe M."/>
            <person name="Tanaka N."/>
            <person name="Shiwa Y."/>
            <person name="Fujita N."/>
            <person name="Kikuno H."/>
            <person name="Babil P."/>
            <person name="Shiwachi H."/>
        </authorList>
    </citation>
    <scope>NUCLEOTIDE SEQUENCE [LARGE SCALE GENOMIC DNA]</scope>
    <source>
        <strain evidence="1 2">S-93</strain>
    </source>
</reference>
<keyword evidence="2" id="KW-1185">Reference proteome</keyword>
<evidence type="ECO:0000313" key="1">
    <source>
        <dbReference type="EMBL" id="GES49989.1"/>
    </source>
</evidence>
<dbReference type="Proteomes" id="UP000390335">
    <property type="component" value="Unassembled WGS sequence"/>
</dbReference>
<protein>
    <recommendedName>
        <fullName evidence="3">HTH cro/C1-type domain-containing protein</fullName>
    </recommendedName>
</protein>
<sequence>MNIARKSFGFRSNGSSSGFNGYGLILVDDKSLEALRRACGVVSQQATSTSGGLRSMPTHGTPMVNGGLLRRGTAASASPTVLAAPDDVPLMLAEIKRMTGFGWNEIGEFLGCTRQTVYNWTQGAAVRADNAKRISGLHETVKFFDRGSQEENAGLIATSYAGRTVRDMLTSGEFAVVRRLTGRGAGRPTARWSPVEPVLSGRQDHWTDRIGADMPDEVDAVTGFLPNKVVKKVKLKVK</sequence>
<organism evidence="1 2">
    <name type="scientific">Rhizobium dioscoreae</name>
    <dbReference type="NCBI Taxonomy" id="2653122"/>
    <lineage>
        <taxon>Bacteria</taxon>
        <taxon>Pseudomonadati</taxon>
        <taxon>Pseudomonadota</taxon>
        <taxon>Alphaproteobacteria</taxon>
        <taxon>Hyphomicrobiales</taxon>
        <taxon>Rhizobiaceae</taxon>
        <taxon>Rhizobium/Agrobacterium group</taxon>
        <taxon>Rhizobium</taxon>
    </lineage>
</organism>
<proteinExistence type="predicted"/>
<dbReference type="RefSeq" id="WP_233789910.1">
    <property type="nucleotide sequence ID" value="NZ_BLAJ01000003.1"/>
</dbReference>
<accession>A0ABQ0Z3V7</accession>
<dbReference type="EMBL" id="BLAJ01000003">
    <property type="protein sequence ID" value="GES49989.1"/>
    <property type="molecule type" value="Genomic_DNA"/>
</dbReference>
<evidence type="ECO:0008006" key="3">
    <source>
        <dbReference type="Google" id="ProtNLM"/>
    </source>
</evidence>